<feature type="signal peptide" evidence="1">
    <location>
        <begin position="1"/>
        <end position="18"/>
    </location>
</feature>
<keyword evidence="3" id="KW-1185">Reference proteome</keyword>
<sequence>MRPVVAAVLPALAAAVLTRRPADQQPQVDARPGYDRTEDVRNATQVTVLLPSLSEPELVEALRVMFERARRPSRVLVGVVQQSSRARQAALEAPLAARLCGALGALPGARENARQSLAACGEAQRVRMYHMAAPRAEGPTGNRGRQQMLLGDADELEDFCMRIDASAVFSEGWDERAARQWAETDNEYVVLPPAASEALLETGQSAPVWPGNSGNSWAQEVAERGSVPVIVPGAGRDDGCHRRWLSAFRDRLELVVQSSALPVDNELVEPPRLRLHVSSIGGVGTTGIMRELMRLQPPIATNHRGDVDKVKHIPFGDRIRQRAPDKILYIYGDPVKAVISLDKRGWLRNQAFKVRSDKWPKNESADKNNLSAWLNDPGGDFLQIERHFGSFYHQCEFPVAFLFINEKTEHLDELADFLETNKSEVSRVLQPWKAARMAMDSYELVEPDSSTFDYDGVRDQIADKLKGAISKFKALPGFKTVIPGKDC</sequence>
<dbReference type="Pfam" id="PF11397">
    <property type="entry name" value="GlcNAc"/>
    <property type="match status" value="1"/>
</dbReference>
<evidence type="ECO:0000256" key="1">
    <source>
        <dbReference type="SAM" id="SignalP"/>
    </source>
</evidence>
<dbReference type="EMBL" id="CAUYUJ010016493">
    <property type="protein sequence ID" value="CAK0865871.1"/>
    <property type="molecule type" value="Genomic_DNA"/>
</dbReference>
<organism evidence="2 3">
    <name type="scientific">Prorocentrum cordatum</name>
    <dbReference type="NCBI Taxonomy" id="2364126"/>
    <lineage>
        <taxon>Eukaryota</taxon>
        <taxon>Sar</taxon>
        <taxon>Alveolata</taxon>
        <taxon>Dinophyceae</taxon>
        <taxon>Prorocentrales</taxon>
        <taxon>Prorocentraceae</taxon>
        <taxon>Prorocentrum</taxon>
    </lineage>
</organism>
<dbReference type="PANTHER" id="PTHR34496">
    <property type="entry name" value="GLCNAC TRANSFERASE-RELATED"/>
    <property type="match status" value="1"/>
</dbReference>
<keyword evidence="1" id="KW-0732">Signal</keyword>
<accession>A0ABN9V227</accession>
<feature type="chain" id="PRO_5047396725" evidence="1">
    <location>
        <begin position="19"/>
        <end position="487"/>
    </location>
</feature>
<comment type="caution">
    <text evidence="2">The sequence shown here is derived from an EMBL/GenBank/DDBJ whole genome shotgun (WGS) entry which is preliminary data.</text>
</comment>
<reference evidence="2" key="1">
    <citation type="submission" date="2023-10" db="EMBL/GenBank/DDBJ databases">
        <authorList>
            <person name="Chen Y."/>
            <person name="Shah S."/>
            <person name="Dougan E. K."/>
            <person name="Thang M."/>
            <person name="Chan C."/>
        </authorList>
    </citation>
    <scope>NUCLEOTIDE SEQUENCE [LARGE SCALE GENOMIC DNA]</scope>
</reference>
<proteinExistence type="predicted"/>
<dbReference type="InterPro" id="IPR021067">
    <property type="entry name" value="Glycosyltransferase"/>
</dbReference>
<evidence type="ECO:0000313" key="2">
    <source>
        <dbReference type="EMBL" id="CAK0865871.1"/>
    </source>
</evidence>
<name>A0ABN9V227_9DINO</name>
<gene>
    <name evidence="2" type="ORF">PCOR1329_LOCUS53281</name>
</gene>
<dbReference type="Proteomes" id="UP001189429">
    <property type="component" value="Unassembled WGS sequence"/>
</dbReference>
<evidence type="ECO:0000313" key="3">
    <source>
        <dbReference type="Proteomes" id="UP001189429"/>
    </source>
</evidence>
<dbReference type="PANTHER" id="PTHR34496:SF6">
    <property type="entry name" value="GLYCOSYLTRANSFERASE 2-LIKE DOMAIN-CONTAINING PROTEIN"/>
    <property type="match status" value="1"/>
</dbReference>
<protein>
    <submittedName>
        <fullName evidence="2">Uncharacterized protein</fullName>
    </submittedName>
</protein>